<dbReference type="SUPFAM" id="SSF69304">
    <property type="entry name" value="Tricorn protease N-terminal domain"/>
    <property type="match status" value="1"/>
</dbReference>
<evidence type="ECO:0000256" key="2">
    <source>
        <dbReference type="SAM" id="Phobius"/>
    </source>
</evidence>
<gene>
    <name evidence="4" type="ORF">SAMN02910280_2434</name>
</gene>
<dbReference type="SUPFAM" id="SSF52200">
    <property type="entry name" value="Toll/Interleukin receptor TIR domain"/>
    <property type="match status" value="1"/>
</dbReference>
<dbReference type="Gene3D" id="2.130.10.10">
    <property type="entry name" value="YVTN repeat-like/Quinoprotein amine dehydrogenase"/>
    <property type="match status" value="2"/>
</dbReference>
<feature type="transmembrane region" description="Helical" evidence="2">
    <location>
        <begin position="196"/>
        <end position="218"/>
    </location>
</feature>
<dbReference type="InterPro" id="IPR000157">
    <property type="entry name" value="TIR_dom"/>
</dbReference>
<dbReference type="InterPro" id="IPR011047">
    <property type="entry name" value="Quinoprotein_ADH-like_sf"/>
</dbReference>
<feature type="domain" description="TIR" evidence="3">
    <location>
        <begin position="3"/>
        <end position="159"/>
    </location>
</feature>
<sequence>MEYKYKAFISYRHIEPDMQAAEKLQKLLEAYKPPKSLGVKKENWRIFRDVSELQSSSDLSEIIKNAIESSEYLIVICSPQYTESKWCLQELTRFRELHDNKNTNIITLLVNGDPRESFPEELTYAEVTTTNEKGEEVTVKVDVEPLAANIVADNIKDSMKKLNTEYLRIAAPLLGCDFNDLYQREKRREAAKRRRIFGGVSGILSLISIISVASAVTINGKNKQIQKQNDQIKEQNVEIENKNSELLVENAGHLAVESENLYKESSLIPAIKKAVAALPSEGEEKPVLPEAEYALSRELGMFRHTQMVPQLSLKHDCAVEQLSFMGGGKSVVSKDATGVYFWDAETGKLIKKLSAADSEFASTSGSNELTAYFDVNLDKTGTYFHNASSPSRITYENSSIFNKIYTNYIHSVEEDEQGTGGDVYIANSDKSIWRVDGATGEIKWKSPKPDNAYHCYSFIVGDEYVLRMYNDKRELVSGKAIMGDNIFLEIIDRETGKEVDTVKLDFNNKAASLYLDFEIKAVRDGVVYAAFDSGILAAYEIKDHALKLINSVELNYPVAAGINTNYLQFFNDEPVTAACSVMAFDLTTNISRYDKDMKEKKWTASIPVNYQNKGKMFLMPAKTTGYEHDVLAVTTNRTVSFVDYENGKLIKSIPIDGEIIDASFSQNGLVMFTLDSGEEYAISFKSLITGKESDRSAYRVQTMTTKISLCSYSLGKYVTAENYSNTAYIQYPKMNSSYKDIDAGEFMYDRNVLAVSDDGTKAAVISTYYPNGEYNSGSQLTDHLFIYDTANGSCTEVTELNGGRALSAAFVGSDKLIVNAYKGTSTEDGIMIINTADGKVTDVKDAPGTMRGSSQLIPAEGGAYYLADTNRNLVFVSSDGSFKSWAQKKENSILMDKEIVDELCAVSGSKAAMLAKLSDDDEEKTALIVHDFSSGQYTKLEFNAESDTSPDIQRIFWQNDTTVGVLFSDRTVGLFDAEKGPRKATVSLNGTSQEPVSVAAVGDDKFAVLCRDSHLYEMNAEGFTGRSCRLDFENDYDNDIYESDSTSAALFETKPSADSSRVYAVWDKSQAWLLDTSRFTVRYRIDDFAAAPAKADTVFISDDGQNKAGFFPIYTTQQLLSAAKDYLTALSEA</sequence>
<dbReference type="SUPFAM" id="SSF50998">
    <property type="entry name" value="Quinoprotein alcohol dehydrogenase-like"/>
    <property type="match status" value="1"/>
</dbReference>
<dbReference type="Pfam" id="PF13676">
    <property type="entry name" value="TIR_2"/>
    <property type="match status" value="1"/>
</dbReference>
<dbReference type="RefSeq" id="WP_072300672.1">
    <property type="nucleotide sequence ID" value="NZ_FPIP01000006.1"/>
</dbReference>
<dbReference type="Gene3D" id="3.40.50.10140">
    <property type="entry name" value="Toll/interleukin-1 receptor homology (TIR) domain"/>
    <property type="match status" value="1"/>
</dbReference>
<dbReference type="GO" id="GO:0007165">
    <property type="term" value="P:signal transduction"/>
    <property type="evidence" value="ECO:0007669"/>
    <property type="project" value="InterPro"/>
</dbReference>
<dbReference type="AlphaFoldDB" id="A0A1K1P1R3"/>
<reference evidence="4 5" key="1">
    <citation type="submission" date="2016-11" db="EMBL/GenBank/DDBJ databases">
        <authorList>
            <person name="Jaros S."/>
            <person name="Januszkiewicz K."/>
            <person name="Wedrychowicz H."/>
        </authorList>
    </citation>
    <scope>NUCLEOTIDE SEQUENCE [LARGE SCALE GENOMIC DNA]</scope>
    <source>
        <strain evidence="4 5">YL228</strain>
    </source>
</reference>
<keyword evidence="2" id="KW-0812">Transmembrane</keyword>
<keyword evidence="1" id="KW-0175">Coiled coil</keyword>
<keyword evidence="2" id="KW-0472">Membrane</keyword>
<organism evidence="4 5">
    <name type="scientific">Ruminococcus flavefaciens</name>
    <dbReference type="NCBI Taxonomy" id="1265"/>
    <lineage>
        <taxon>Bacteria</taxon>
        <taxon>Bacillati</taxon>
        <taxon>Bacillota</taxon>
        <taxon>Clostridia</taxon>
        <taxon>Eubacteriales</taxon>
        <taxon>Oscillospiraceae</taxon>
        <taxon>Ruminococcus</taxon>
    </lineage>
</organism>
<keyword evidence="2" id="KW-1133">Transmembrane helix</keyword>
<proteinExistence type="predicted"/>
<accession>A0A1K1P1R3</accession>
<name>A0A1K1P1R3_RUMFL</name>
<dbReference type="InterPro" id="IPR035897">
    <property type="entry name" value="Toll_tir_struct_dom_sf"/>
</dbReference>
<evidence type="ECO:0000256" key="1">
    <source>
        <dbReference type="SAM" id="Coils"/>
    </source>
</evidence>
<dbReference type="EMBL" id="FPIP01000006">
    <property type="protein sequence ID" value="SFW41397.1"/>
    <property type="molecule type" value="Genomic_DNA"/>
</dbReference>
<evidence type="ECO:0000313" key="5">
    <source>
        <dbReference type="Proteomes" id="UP000183461"/>
    </source>
</evidence>
<dbReference type="SMART" id="SM00255">
    <property type="entry name" value="TIR"/>
    <property type="match status" value="1"/>
</dbReference>
<evidence type="ECO:0000313" key="4">
    <source>
        <dbReference type="EMBL" id="SFW41397.1"/>
    </source>
</evidence>
<protein>
    <submittedName>
        <fullName evidence="4">Outer membrane protein assembly factor BamB, contains PQQ-like beta-propeller repeat</fullName>
    </submittedName>
</protein>
<evidence type="ECO:0000259" key="3">
    <source>
        <dbReference type="PROSITE" id="PS50104"/>
    </source>
</evidence>
<dbReference type="PROSITE" id="PS50104">
    <property type="entry name" value="TIR"/>
    <property type="match status" value="1"/>
</dbReference>
<feature type="coiled-coil region" evidence="1">
    <location>
        <begin position="218"/>
        <end position="249"/>
    </location>
</feature>
<dbReference type="Proteomes" id="UP000183461">
    <property type="component" value="Unassembled WGS sequence"/>
</dbReference>
<dbReference type="SUPFAM" id="SSF82171">
    <property type="entry name" value="DPP6 N-terminal domain-like"/>
    <property type="match status" value="1"/>
</dbReference>
<dbReference type="InterPro" id="IPR015943">
    <property type="entry name" value="WD40/YVTN_repeat-like_dom_sf"/>
</dbReference>